<protein>
    <recommendedName>
        <fullName evidence="4">Interleukin-21</fullName>
    </recommendedName>
</protein>
<keyword evidence="3" id="KW-1185">Reference proteome</keyword>
<keyword evidence="1" id="KW-0732">Signal</keyword>
<feature type="signal peptide" evidence="1">
    <location>
        <begin position="1"/>
        <end position="20"/>
    </location>
</feature>
<evidence type="ECO:0000313" key="2">
    <source>
        <dbReference type="EMBL" id="KAK2834236.1"/>
    </source>
</evidence>
<name>A0AA88MBD3_TACVA</name>
<gene>
    <name evidence="2" type="ORF">Q7C36_014937</name>
</gene>
<evidence type="ECO:0000313" key="3">
    <source>
        <dbReference type="Proteomes" id="UP001187315"/>
    </source>
</evidence>
<reference evidence="2" key="1">
    <citation type="submission" date="2023-08" db="EMBL/GenBank/DDBJ databases">
        <title>Pelteobagrus vachellii genome.</title>
        <authorList>
            <person name="Liu H."/>
        </authorList>
    </citation>
    <scope>NUCLEOTIDE SEQUENCE</scope>
    <source>
        <strain evidence="2">PRFRI_2022a</strain>
        <tissue evidence="2">Muscle</tissue>
    </source>
</reference>
<accession>A0AA88MBD3</accession>
<sequence length="139" mass="16148">MKNTLIFLITLSLCLSETKGTGSKLDTTFKHVIRQLQELIQQSDVKTNRSLKLLCNKNRTLYEDLENITGLSETSTIILNIIKKNVKDIKDSPQFDDEMRAKILSRQKCCKKKQGCHLECYHKDLLVIYRNTTFPPMQR</sequence>
<feature type="chain" id="PRO_5041653900" description="Interleukin-21" evidence="1">
    <location>
        <begin position="21"/>
        <end position="139"/>
    </location>
</feature>
<dbReference type="EMBL" id="JAVHJS010000015">
    <property type="protein sequence ID" value="KAK2834236.1"/>
    <property type="molecule type" value="Genomic_DNA"/>
</dbReference>
<evidence type="ECO:0008006" key="4">
    <source>
        <dbReference type="Google" id="ProtNLM"/>
    </source>
</evidence>
<proteinExistence type="predicted"/>
<evidence type="ECO:0000256" key="1">
    <source>
        <dbReference type="SAM" id="SignalP"/>
    </source>
</evidence>
<comment type="caution">
    <text evidence="2">The sequence shown here is derived from an EMBL/GenBank/DDBJ whole genome shotgun (WGS) entry which is preliminary data.</text>
</comment>
<organism evidence="2 3">
    <name type="scientific">Tachysurus vachellii</name>
    <name type="common">Darkbarbel catfish</name>
    <name type="synonym">Pelteobagrus vachellii</name>
    <dbReference type="NCBI Taxonomy" id="175792"/>
    <lineage>
        <taxon>Eukaryota</taxon>
        <taxon>Metazoa</taxon>
        <taxon>Chordata</taxon>
        <taxon>Craniata</taxon>
        <taxon>Vertebrata</taxon>
        <taxon>Euteleostomi</taxon>
        <taxon>Actinopterygii</taxon>
        <taxon>Neopterygii</taxon>
        <taxon>Teleostei</taxon>
        <taxon>Ostariophysi</taxon>
        <taxon>Siluriformes</taxon>
        <taxon>Bagridae</taxon>
        <taxon>Tachysurus</taxon>
    </lineage>
</organism>
<dbReference type="Proteomes" id="UP001187315">
    <property type="component" value="Unassembled WGS sequence"/>
</dbReference>
<dbReference type="AlphaFoldDB" id="A0AA88MBD3"/>